<evidence type="ECO:0000256" key="1">
    <source>
        <dbReference type="SAM" id="Phobius"/>
    </source>
</evidence>
<name>A0A1S6HWV0_9GAMM</name>
<dbReference type="KEGG" id="spsw:Sps_04979"/>
<dbReference type="EMBL" id="CP014782">
    <property type="protein sequence ID" value="AQS40057.1"/>
    <property type="molecule type" value="Genomic_DNA"/>
</dbReference>
<protein>
    <recommendedName>
        <fullName evidence="4">Mg2+ and Co2+ transporter</fullName>
    </recommendedName>
</protein>
<feature type="transmembrane region" description="Helical" evidence="1">
    <location>
        <begin position="24"/>
        <end position="45"/>
    </location>
</feature>
<evidence type="ECO:0000313" key="3">
    <source>
        <dbReference type="Proteomes" id="UP000189545"/>
    </source>
</evidence>
<dbReference type="AlphaFoldDB" id="A0A1S6HWV0"/>
<dbReference type="Proteomes" id="UP000189545">
    <property type="component" value="Chromosome"/>
</dbReference>
<organism evidence="2 3">
    <name type="scientific">Shewanella psychrophila</name>
    <dbReference type="NCBI Taxonomy" id="225848"/>
    <lineage>
        <taxon>Bacteria</taxon>
        <taxon>Pseudomonadati</taxon>
        <taxon>Pseudomonadota</taxon>
        <taxon>Gammaproteobacteria</taxon>
        <taxon>Alteromonadales</taxon>
        <taxon>Shewanellaceae</taxon>
        <taxon>Shewanella</taxon>
    </lineage>
</organism>
<keyword evidence="1" id="KW-0812">Transmembrane</keyword>
<dbReference type="OrthoDB" id="6264076at2"/>
<keyword evidence="1" id="KW-0472">Membrane</keyword>
<proteinExistence type="predicted"/>
<evidence type="ECO:0000313" key="2">
    <source>
        <dbReference type="EMBL" id="AQS40057.1"/>
    </source>
</evidence>
<keyword evidence="1" id="KW-1133">Transmembrane helix</keyword>
<gene>
    <name evidence="2" type="ORF">Sps_04979</name>
</gene>
<accession>A0A1S6HWV0</accession>
<sequence>MKIHDTSLEFESLPSLMVLLDSVAFMWFIALVTLSIFSWVALKLWHLHSLPKYMAKEKGMHQAKLIFWLCMLGLIWKPLWVIAVIAIVTDWDKAQLWFKGTRS</sequence>
<keyword evidence="3" id="KW-1185">Reference proteome</keyword>
<reference evidence="2 3" key="1">
    <citation type="submission" date="2016-03" db="EMBL/GenBank/DDBJ databases">
        <title>Complete genome sequence of Shewanella psychrophila WP2, a deep sea bacterium isolated from west Pacific sediment.</title>
        <authorList>
            <person name="Xu G."/>
            <person name="Jian H."/>
        </authorList>
    </citation>
    <scope>NUCLEOTIDE SEQUENCE [LARGE SCALE GENOMIC DNA]</scope>
    <source>
        <strain evidence="2 3">WP2</strain>
    </source>
</reference>
<dbReference type="RefSeq" id="WP_077755847.1">
    <property type="nucleotide sequence ID" value="NZ_CP014782.1"/>
</dbReference>
<feature type="transmembrane region" description="Helical" evidence="1">
    <location>
        <begin position="65"/>
        <end position="88"/>
    </location>
</feature>
<evidence type="ECO:0008006" key="4">
    <source>
        <dbReference type="Google" id="ProtNLM"/>
    </source>
</evidence>